<reference evidence="1 2" key="1">
    <citation type="journal article" date="2015" name="Nature">
        <title>rRNA introns, odd ribosomes, and small enigmatic genomes across a large radiation of phyla.</title>
        <authorList>
            <person name="Brown C.T."/>
            <person name="Hug L.A."/>
            <person name="Thomas B.C."/>
            <person name="Sharon I."/>
            <person name="Castelle C.J."/>
            <person name="Singh A."/>
            <person name="Wilkins M.J."/>
            <person name="Williams K.H."/>
            <person name="Banfield J.F."/>
        </authorList>
    </citation>
    <scope>NUCLEOTIDE SEQUENCE [LARGE SCALE GENOMIC DNA]</scope>
</reference>
<organism evidence="1 2">
    <name type="scientific">Candidatus Shapirobacteria bacterium GW2011_GWE2_38_30</name>
    <dbReference type="NCBI Taxonomy" id="1618490"/>
    <lineage>
        <taxon>Bacteria</taxon>
        <taxon>Candidatus Shapironibacteriota</taxon>
    </lineage>
</organism>
<protein>
    <submittedName>
        <fullName evidence="1">Uncharacterized protein</fullName>
    </submittedName>
</protein>
<comment type="caution">
    <text evidence="1">The sequence shown here is derived from an EMBL/GenBank/DDBJ whole genome shotgun (WGS) entry which is preliminary data.</text>
</comment>
<dbReference type="STRING" id="1618490.US90_C0016G0012"/>
<accession>A0A0G0K1Z9</accession>
<evidence type="ECO:0000313" key="1">
    <source>
        <dbReference type="EMBL" id="KKQ69510.1"/>
    </source>
</evidence>
<proteinExistence type="predicted"/>
<gene>
    <name evidence="1" type="ORF">US90_C0016G0012</name>
</gene>
<dbReference type="Proteomes" id="UP000034406">
    <property type="component" value="Unassembled WGS sequence"/>
</dbReference>
<name>A0A0G0K1Z9_9BACT</name>
<dbReference type="EMBL" id="LBUT01000016">
    <property type="protein sequence ID" value="KKQ69510.1"/>
    <property type="molecule type" value="Genomic_DNA"/>
</dbReference>
<evidence type="ECO:0000313" key="2">
    <source>
        <dbReference type="Proteomes" id="UP000034406"/>
    </source>
</evidence>
<sequence>MTKSSDPTPLFQHLDKLKETISKRQKYVKNEHQAYGLQLAEELHDWKNRSLYIRLAKTLDREILEKARYFVKDHSPGTIKTPYKLFMWKLRQIRLENTKS</sequence>
<dbReference type="AlphaFoldDB" id="A0A0G0K1Z9"/>